<dbReference type="EMBL" id="JH651384">
    <property type="protein sequence ID" value="EIJ34719.1"/>
    <property type="molecule type" value="Genomic_DNA"/>
</dbReference>
<evidence type="ECO:0000313" key="1">
    <source>
        <dbReference type="EMBL" id="EIJ34719.1"/>
    </source>
</evidence>
<name>A0A656HHN0_THINJ</name>
<dbReference type="AlphaFoldDB" id="A0A656HHN0"/>
<organism evidence="1 2">
    <name type="scientific">Thiothrix nivea (strain ATCC 35100 / DSM 5205 / JP2)</name>
    <dbReference type="NCBI Taxonomy" id="870187"/>
    <lineage>
        <taxon>Bacteria</taxon>
        <taxon>Pseudomonadati</taxon>
        <taxon>Pseudomonadota</taxon>
        <taxon>Gammaproteobacteria</taxon>
        <taxon>Thiotrichales</taxon>
        <taxon>Thiotrichaceae</taxon>
        <taxon>Thiothrix</taxon>
    </lineage>
</organism>
<proteinExistence type="predicted"/>
<reference evidence="2" key="1">
    <citation type="journal article" date="2011" name="Stand. Genomic Sci.">
        <title>Genome sequence of the filamentous, gliding Thiothrix nivea neotype strain (JP2(T)).</title>
        <authorList>
            <person name="Lapidus A."/>
            <person name="Nolan M."/>
            <person name="Lucas S."/>
            <person name="Glavina Del Rio T."/>
            <person name="Tice H."/>
            <person name="Cheng J.F."/>
            <person name="Tapia R."/>
            <person name="Han C."/>
            <person name="Goodwin L."/>
            <person name="Pitluck S."/>
            <person name="Liolios K."/>
            <person name="Pagani I."/>
            <person name="Ivanova N."/>
            <person name="Huntemann M."/>
            <person name="Mavromatis K."/>
            <person name="Mikhailova N."/>
            <person name="Pati A."/>
            <person name="Chen A."/>
            <person name="Palaniappan K."/>
            <person name="Land M."/>
            <person name="Brambilla E.M."/>
            <person name="Rohde M."/>
            <person name="Abt B."/>
            <person name="Verbarg S."/>
            <person name="Goker M."/>
            <person name="Bristow J."/>
            <person name="Eisen J.A."/>
            <person name="Markowitz V."/>
            <person name="Hugenholtz P."/>
            <person name="Kyrpides N.C."/>
            <person name="Klenk H.P."/>
            <person name="Woyke T."/>
        </authorList>
    </citation>
    <scope>NUCLEOTIDE SEQUENCE [LARGE SCALE GENOMIC DNA]</scope>
    <source>
        <strain evidence="2">ATCC 35100 / DSM 5205 / JP2</strain>
    </source>
</reference>
<gene>
    <name evidence="1" type="ORF">Thini_2152</name>
</gene>
<evidence type="ECO:0000313" key="2">
    <source>
        <dbReference type="Proteomes" id="UP000005317"/>
    </source>
</evidence>
<sequence>MQSRFRQATKEMLADKLQLLTLSIRLSVSKPHLYRQTPYHAK</sequence>
<keyword evidence="2" id="KW-1185">Reference proteome</keyword>
<protein>
    <submittedName>
        <fullName evidence="1">Uncharacterized protein</fullName>
    </submittedName>
</protein>
<accession>A0A656HHN0</accession>
<dbReference type="Proteomes" id="UP000005317">
    <property type="component" value="Unassembled WGS sequence"/>
</dbReference>